<proteinExistence type="predicted"/>
<dbReference type="Gene3D" id="3.30.40.10">
    <property type="entry name" value="Zinc/RING finger domain, C3HC4 (zinc finger)"/>
    <property type="match status" value="1"/>
</dbReference>
<dbReference type="EMBL" id="MN739065">
    <property type="protein sequence ID" value="QHS86907.1"/>
    <property type="molecule type" value="Genomic_DNA"/>
</dbReference>
<dbReference type="Pfam" id="PF13639">
    <property type="entry name" value="zf-RING_2"/>
    <property type="match status" value="1"/>
</dbReference>
<dbReference type="SUPFAM" id="SSF57850">
    <property type="entry name" value="RING/U-box"/>
    <property type="match status" value="1"/>
</dbReference>
<dbReference type="SMART" id="SM00184">
    <property type="entry name" value="RING"/>
    <property type="match status" value="1"/>
</dbReference>
<organism evidence="3">
    <name type="scientific">viral metagenome</name>
    <dbReference type="NCBI Taxonomy" id="1070528"/>
    <lineage>
        <taxon>unclassified sequences</taxon>
        <taxon>metagenomes</taxon>
        <taxon>organismal metagenomes</taxon>
    </lineage>
</organism>
<dbReference type="InterPro" id="IPR001841">
    <property type="entry name" value="Znf_RING"/>
</dbReference>
<name>A0A6C0B3V5_9ZZZZ</name>
<feature type="domain" description="RING-type" evidence="2">
    <location>
        <begin position="4"/>
        <end position="47"/>
    </location>
</feature>
<evidence type="ECO:0000313" key="3">
    <source>
        <dbReference type="EMBL" id="QHS86907.1"/>
    </source>
</evidence>
<evidence type="ECO:0000256" key="1">
    <source>
        <dbReference type="SAM" id="Coils"/>
    </source>
</evidence>
<keyword evidence="1" id="KW-0175">Coiled coil</keyword>
<dbReference type="InterPro" id="IPR013083">
    <property type="entry name" value="Znf_RING/FYVE/PHD"/>
</dbReference>
<accession>A0A6C0B3V5</accession>
<reference evidence="3" key="1">
    <citation type="journal article" date="2020" name="Nature">
        <title>Giant virus diversity and host interactions through global metagenomics.</title>
        <authorList>
            <person name="Schulz F."/>
            <person name="Roux S."/>
            <person name="Paez-Espino D."/>
            <person name="Jungbluth S."/>
            <person name="Walsh D.A."/>
            <person name="Denef V.J."/>
            <person name="McMahon K.D."/>
            <person name="Konstantinidis K.T."/>
            <person name="Eloe-Fadrosh E.A."/>
            <person name="Kyrpides N.C."/>
            <person name="Woyke T."/>
        </authorList>
    </citation>
    <scope>NUCLEOTIDE SEQUENCE</scope>
    <source>
        <strain evidence="3">GVMAG-M-3300009422-16</strain>
    </source>
</reference>
<dbReference type="AlphaFoldDB" id="A0A6C0B3V5"/>
<feature type="coiled-coil region" evidence="1">
    <location>
        <begin position="97"/>
        <end position="124"/>
    </location>
</feature>
<dbReference type="PROSITE" id="PS50089">
    <property type="entry name" value="ZF_RING_2"/>
    <property type="match status" value="1"/>
</dbReference>
<evidence type="ECO:0000259" key="2">
    <source>
        <dbReference type="PROSITE" id="PS50089"/>
    </source>
</evidence>
<sequence length="202" mass="23338">MEECVICLETLNASDRANTICGHAFHTSCILENLGKGDNGHRCPMCRNELCSEPFKELKDDNIHQGDYIESLETELDDHKDWVLYFHDQADYNLQCNLKLKEDAAQLRKKTSKLEKNLKSTQLMLTRTLHKLIPLSSYKKRHVKCSQCNCLGHNKKTCQVNPKEVTYISPIITAREFRDKEELFDDLREGALHKLVATHFAM</sequence>
<protein>
    <recommendedName>
        <fullName evidence="2">RING-type domain-containing protein</fullName>
    </recommendedName>
</protein>